<gene>
    <name evidence="2" type="ORF">H4W29_003738</name>
</gene>
<comment type="caution">
    <text evidence="2">The sequence shown here is derived from an EMBL/GenBank/DDBJ whole genome shotgun (WGS) entry which is preliminary data.</text>
</comment>
<dbReference type="GO" id="GO:0008168">
    <property type="term" value="F:methyltransferase activity"/>
    <property type="evidence" value="ECO:0007669"/>
    <property type="project" value="UniProtKB-KW"/>
</dbReference>
<dbReference type="Proteomes" id="UP000620262">
    <property type="component" value="Unassembled WGS sequence"/>
</dbReference>
<keyword evidence="2" id="KW-0489">Methyltransferase</keyword>
<evidence type="ECO:0000256" key="1">
    <source>
        <dbReference type="SAM" id="Coils"/>
    </source>
</evidence>
<dbReference type="Pfam" id="PF24072">
    <property type="entry name" value="T7_gp14"/>
    <property type="match status" value="1"/>
</dbReference>
<sequence>MCDLGLALTLGSTLLGAAGQVQQAKATAEANKYNAQVAEMNAQIADKQAKDAIERGKQEEQQKRLQTAQLEGRQKAAMAANGIDLSFGSPLDTIVDTAKMGEIDALNVRTNAYREAYGYKVQGTNQLASAKLDRMRADAAVKGGYLEAFGTVLGGTGKVYTQGKALGYFK</sequence>
<dbReference type="InterPro" id="IPR038996">
    <property type="entry name" value="Gp14"/>
</dbReference>
<dbReference type="RefSeq" id="WP_192730246.1">
    <property type="nucleotide sequence ID" value="NZ_BAAAVL010000018.1"/>
</dbReference>
<feature type="coiled-coil region" evidence="1">
    <location>
        <begin position="23"/>
        <end position="50"/>
    </location>
</feature>
<dbReference type="EMBL" id="JADBEC010000001">
    <property type="protein sequence ID" value="MBE1506557.1"/>
    <property type="molecule type" value="Genomic_DNA"/>
</dbReference>
<keyword evidence="3" id="KW-1185">Reference proteome</keyword>
<proteinExistence type="predicted"/>
<evidence type="ECO:0000313" key="3">
    <source>
        <dbReference type="Proteomes" id="UP000620262"/>
    </source>
</evidence>
<keyword evidence="1" id="KW-0175">Coiled coil</keyword>
<reference evidence="2 3" key="1">
    <citation type="submission" date="2020-10" db="EMBL/GenBank/DDBJ databases">
        <title>Sequencing the genomes of 1000 actinobacteria strains.</title>
        <authorList>
            <person name="Klenk H.-P."/>
        </authorList>
    </citation>
    <scope>NUCLEOTIDE SEQUENCE [LARGE SCALE GENOMIC DNA]</scope>
    <source>
        <strain evidence="2 3">DSM 7307</strain>
    </source>
</reference>
<name>A0ABR9IUR6_RHIVS</name>
<organism evidence="2 3">
    <name type="scientific">Rhizobium viscosum</name>
    <name type="common">Arthrobacter viscosus</name>
    <dbReference type="NCBI Taxonomy" id="1673"/>
    <lineage>
        <taxon>Bacteria</taxon>
        <taxon>Pseudomonadati</taxon>
        <taxon>Pseudomonadota</taxon>
        <taxon>Alphaproteobacteria</taxon>
        <taxon>Hyphomicrobiales</taxon>
        <taxon>Rhizobiaceae</taxon>
        <taxon>Rhizobium/Agrobacterium group</taxon>
        <taxon>Rhizobium</taxon>
    </lineage>
</organism>
<accession>A0ABR9IUR6</accession>
<keyword evidence="2" id="KW-0808">Transferase</keyword>
<dbReference type="GO" id="GO:0032259">
    <property type="term" value="P:methylation"/>
    <property type="evidence" value="ECO:0007669"/>
    <property type="project" value="UniProtKB-KW"/>
</dbReference>
<protein>
    <submittedName>
        <fullName evidence="2">Subunit of tRNA(5-methylaminomethyl-2-thiouridylate) methyltransferase</fullName>
    </submittedName>
</protein>
<evidence type="ECO:0000313" key="2">
    <source>
        <dbReference type="EMBL" id="MBE1506557.1"/>
    </source>
</evidence>